<dbReference type="Proteomes" id="UP000245056">
    <property type="component" value="Unassembled WGS sequence"/>
</dbReference>
<proteinExistence type="predicted"/>
<evidence type="ECO:0000313" key="3">
    <source>
        <dbReference type="Proteomes" id="UP000245056"/>
    </source>
</evidence>
<dbReference type="Gene3D" id="1.10.1660.10">
    <property type="match status" value="1"/>
</dbReference>
<accession>A0A2U2D148</accession>
<evidence type="ECO:0000313" key="2">
    <source>
        <dbReference type="EMBL" id="PWE39543.1"/>
    </source>
</evidence>
<dbReference type="InterPro" id="IPR009061">
    <property type="entry name" value="DNA-bd_dom_put_sf"/>
</dbReference>
<dbReference type="RefSeq" id="WP_109522313.1">
    <property type="nucleotide sequence ID" value="NZ_QFAW01000054.1"/>
</dbReference>
<organism evidence="2 3">
    <name type="scientific">Pseudomonas prosekii</name>
    <dbReference type="NCBI Taxonomy" id="1148509"/>
    <lineage>
        <taxon>Bacteria</taxon>
        <taxon>Pseudomonadati</taxon>
        <taxon>Pseudomonadota</taxon>
        <taxon>Gammaproteobacteria</taxon>
        <taxon>Pseudomonadales</taxon>
        <taxon>Pseudomonadaceae</taxon>
        <taxon>Pseudomonas</taxon>
    </lineage>
</organism>
<dbReference type="SUPFAM" id="SSF46955">
    <property type="entry name" value="Putative DNA-binding domain"/>
    <property type="match status" value="1"/>
</dbReference>
<dbReference type="Pfam" id="PF12728">
    <property type="entry name" value="HTH_17"/>
    <property type="match status" value="1"/>
</dbReference>
<dbReference type="InterPro" id="IPR041657">
    <property type="entry name" value="HTH_17"/>
</dbReference>
<protein>
    <recommendedName>
        <fullName evidence="1">Helix-turn-helix domain-containing protein</fullName>
    </recommendedName>
</protein>
<name>A0A2U2D148_9PSED</name>
<dbReference type="OrthoDB" id="6911366at2"/>
<reference evidence="2 3" key="1">
    <citation type="submission" date="2018-05" db="EMBL/GenBank/DDBJ databases">
        <title>Genome sequences of two Antarctic strains of Pseudomonas prosekii: insights into adaptation to extreme conditions.</title>
        <authorList>
            <person name="Snopkova K."/>
            <person name="Dufkova K."/>
            <person name="Cejkova D."/>
            <person name="Sedlacek I."/>
            <person name="Smajs D."/>
        </authorList>
    </citation>
    <scope>NUCLEOTIDE SEQUENCE [LARGE SCALE GENOMIC DNA]</scope>
    <source>
        <strain evidence="2 3">P2673</strain>
    </source>
</reference>
<gene>
    <name evidence="2" type="ORF">C9I49_25705</name>
</gene>
<dbReference type="EMBL" id="QFAW01000054">
    <property type="protein sequence ID" value="PWE39543.1"/>
    <property type="molecule type" value="Genomic_DNA"/>
</dbReference>
<sequence>MSDYIRAEEAATILGVSAETLRFWRYAGKHIDKIPAHKHISRRVFYKRADVVRFSETMYCPA</sequence>
<dbReference type="AlphaFoldDB" id="A0A2U2D148"/>
<evidence type="ECO:0000259" key="1">
    <source>
        <dbReference type="Pfam" id="PF12728"/>
    </source>
</evidence>
<feature type="domain" description="Helix-turn-helix" evidence="1">
    <location>
        <begin position="6"/>
        <end position="54"/>
    </location>
</feature>
<comment type="caution">
    <text evidence="2">The sequence shown here is derived from an EMBL/GenBank/DDBJ whole genome shotgun (WGS) entry which is preliminary data.</text>
</comment>